<evidence type="ECO:0000256" key="13">
    <source>
        <dbReference type="ARBA" id="ARBA00035852"/>
    </source>
</evidence>
<accession>A0A932ENP8</accession>
<evidence type="ECO:0000256" key="10">
    <source>
        <dbReference type="ARBA" id="ARBA00023098"/>
    </source>
</evidence>
<evidence type="ECO:0000256" key="21">
    <source>
        <dbReference type="ARBA" id="ARBA00047969"/>
    </source>
</evidence>
<evidence type="ECO:0000256" key="14">
    <source>
        <dbReference type="ARBA" id="ARBA00037002"/>
    </source>
</evidence>
<comment type="similarity">
    <text evidence="15">Belongs to the THEM4/THEM5 thioesterase family.</text>
</comment>
<comment type="catalytic activity">
    <reaction evidence="22">
        <text>dodecanoyl-CoA + H2O = dodecanoate + CoA + H(+)</text>
        <dbReference type="Rhea" id="RHEA:30135"/>
        <dbReference type="ChEBI" id="CHEBI:15377"/>
        <dbReference type="ChEBI" id="CHEBI:15378"/>
        <dbReference type="ChEBI" id="CHEBI:18262"/>
        <dbReference type="ChEBI" id="CHEBI:57287"/>
        <dbReference type="ChEBI" id="CHEBI:57375"/>
    </reaction>
    <physiologicalReaction direction="left-to-right" evidence="22">
        <dbReference type="Rhea" id="RHEA:30136"/>
    </physiologicalReaction>
</comment>
<evidence type="ECO:0000256" key="20">
    <source>
        <dbReference type="ARBA" id="ARBA00047734"/>
    </source>
</evidence>
<evidence type="ECO:0000256" key="6">
    <source>
        <dbReference type="ARBA" id="ARBA00022703"/>
    </source>
</evidence>
<dbReference type="NCBIfam" id="TIGR00369">
    <property type="entry name" value="unchar_dom_1"/>
    <property type="match status" value="1"/>
</dbReference>
<evidence type="ECO:0000256" key="22">
    <source>
        <dbReference type="ARBA" id="ARBA00048074"/>
    </source>
</evidence>
<dbReference type="PANTHER" id="PTHR12418:SF19">
    <property type="entry name" value="ACYL-COENZYME A THIOESTERASE THEM4"/>
    <property type="match status" value="1"/>
</dbReference>
<reference evidence="25" key="1">
    <citation type="submission" date="2020-07" db="EMBL/GenBank/DDBJ databases">
        <title>Huge and variable diversity of episymbiotic CPR bacteria and DPANN archaea in groundwater ecosystems.</title>
        <authorList>
            <person name="He C.Y."/>
            <person name="Keren R."/>
            <person name="Whittaker M."/>
            <person name="Farag I.F."/>
            <person name="Doudna J."/>
            <person name="Cate J.H.D."/>
            <person name="Banfield J.F."/>
        </authorList>
    </citation>
    <scope>NUCLEOTIDE SEQUENCE</scope>
    <source>
        <strain evidence="25">NC_groundwater_580_Pr5_B-0.1um_64_19</strain>
    </source>
</reference>
<dbReference type="Gene3D" id="3.10.129.10">
    <property type="entry name" value="Hotdog Thioesterase"/>
    <property type="match status" value="1"/>
</dbReference>
<comment type="catalytic activity">
    <reaction evidence="20">
        <text>hexadecanoyl-CoA + H2O = hexadecanoate + CoA + H(+)</text>
        <dbReference type="Rhea" id="RHEA:16645"/>
        <dbReference type="ChEBI" id="CHEBI:7896"/>
        <dbReference type="ChEBI" id="CHEBI:15377"/>
        <dbReference type="ChEBI" id="CHEBI:15378"/>
        <dbReference type="ChEBI" id="CHEBI:57287"/>
        <dbReference type="ChEBI" id="CHEBI:57379"/>
        <dbReference type="EC" id="3.1.2.2"/>
    </reaction>
    <physiologicalReaction direction="left-to-right" evidence="20">
        <dbReference type="Rhea" id="RHEA:16646"/>
    </physiologicalReaction>
</comment>
<evidence type="ECO:0000256" key="16">
    <source>
        <dbReference type="ARBA" id="ARBA00038848"/>
    </source>
</evidence>
<dbReference type="EMBL" id="JACPNR010000004">
    <property type="protein sequence ID" value="MBI2677532.1"/>
    <property type="molecule type" value="Genomic_DNA"/>
</dbReference>
<keyword evidence="6" id="KW-0053">Apoptosis</keyword>
<comment type="catalytic activity">
    <reaction evidence="23">
        <text>tetradecanoyl-CoA + H2O = tetradecanoate + CoA + H(+)</text>
        <dbReference type="Rhea" id="RHEA:40119"/>
        <dbReference type="ChEBI" id="CHEBI:15377"/>
        <dbReference type="ChEBI" id="CHEBI:15378"/>
        <dbReference type="ChEBI" id="CHEBI:30807"/>
        <dbReference type="ChEBI" id="CHEBI:57287"/>
        <dbReference type="ChEBI" id="CHEBI:57385"/>
    </reaction>
    <physiologicalReaction direction="left-to-right" evidence="23">
        <dbReference type="Rhea" id="RHEA:40120"/>
    </physiologicalReaction>
</comment>
<protein>
    <recommendedName>
        <fullName evidence="17">Acyl-coenzyme A thioesterase THEM4</fullName>
        <ecNumber evidence="16">3.1.2.2</ecNumber>
    </recommendedName>
    <alternativeName>
        <fullName evidence="18">Thioesterase superfamily member 4</fullName>
    </alternativeName>
</protein>
<evidence type="ECO:0000256" key="15">
    <source>
        <dbReference type="ARBA" id="ARBA00038456"/>
    </source>
</evidence>
<evidence type="ECO:0000256" key="9">
    <source>
        <dbReference type="ARBA" id="ARBA00022946"/>
    </source>
</evidence>
<evidence type="ECO:0000256" key="11">
    <source>
        <dbReference type="ARBA" id="ARBA00023136"/>
    </source>
</evidence>
<evidence type="ECO:0000256" key="3">
    <source>
        <dbReference type="ARBA" id="ARBA00004632"/>
    </source>
</evidence>
<dbReference type="GO" id="GO:0006631">
    <property type="term" value="P:fatty acid metabolic process"/>
    <property type="evidence" value="ECO:0007669"/>
    <property type="project" value="UniProtKB-KW"/>
</dbReference>
<keyword evidence="10" id="KW-0443">Lipid metabolism</keyword>
<comment type="subcellular location">
    <subcellularLocation>
        <location evidence="3">Cell projection</location>
        <location evidence="3">Ruffle membrane</location>
    </subcellularLocation>
    <subcellularLocation>
        <location evidence="2">Cytoplasm</location>
    </subcellularLocation>
    <subcellularLocation>
        <location evidence="1">Membrane</location>
        <topology evidence="1">Peripheral membrane protein</topology>
    </subcellularLocation>
</comment>
<proteinExistence type="inferred from homology"/>
<organism evidence="25 26">
    <name type="scientific">Candidatus Korobacter versatilis</name>
    <dbReference type="NCBI Taxonomy" id="658062"/>
    <lineage>
        <taxon>Bacteria</taxon>
        <taxon>Pseudomonadati</taxon>
        <taxon>Acidobacteriota</taxon>
        <taxon>Terriglobia</taxon>
        <taxon>Terriglobales</taxon>
        <taxon>Candidatus Korobacteraceae</taxon>
        <taxon>Candidatus Korobacter</taxon>
    </lineage>
</organism>
<dbReference type="InterPro" id="IPR006683">
    <property type="entry name" value="Thioestr_dom"/>
</dbReference>
<comment type="catalytic activity">
    <reaction evidence="21">
        <text>decanoyl-CoA + H2O = decanoate + CoA + H(+)</text>
        <dbReference type="Rhea" id="RHEA:40059"/>
        <dbReference type="ChEBI" id="CHEBI:15377"/>
        <dbReference type="ChEBI" id="CHEBI:15378"/>
        <dbReference type="ChEBI" id="CHEBI:27689"/>
        <dbReference type="ChEBI" id="CHEBI:57287"/>
        <dbReference type="ChEBI" id="CHEBI:61430"/>
    </reaction>
    <physiologicalReaction direction="left-to-right" evidence="21">
        <dbReference type="Rhea" id="RHEA:40060"/>
    </physiologicalReaction>
</comment>
<dbReference type="InterPro" id="IPR003736">
    <property type="entry name" value="PAAI_dom"/>
</dbReference>
<evidence type="ECO:0000256" key="4">
    <source>
        <dbReference type="ARBA" id="ARBA00022475"/>
    </source>
</evidence>
<evidence type="ECO:0000256" key="18">
    <source>
        <dbReference type="ARBA" id="ARBA00043210"/>
    </source>
</evidence>
<keyword evidence="9" id="KW-0809">Transit peptide</keyword>
<dbReference type="GO" id="GO:0016020">
    <property type="term" value="C:membrane"/>
    <property type="evidence" value="ECO:0007669"/>
    <property type="project" value="UniProtKB-SubCell"/>
</dbReference>
<keyword evidence="7" id="KW-0378">Hydrolase</keyword>
<gene>
    <name evidence="25" type="ORF">HYX28_01980</name>
</gene>
<evidence type="ECO:0000256" key="7">
    <source>
        <dbReference type="ARBA" id="ARBA00022801"/>
    </source>
</evidence>
<evidence type="ECO:0000256" key="19">
    <source>
        <dbReference type="ARBA" id="ARBA00047588"/>
    </source>
</evidence>
<comment type="catalytic activity">
    <reaction evidence="13">
        <text>(5Z,8Z,11Z,14Z)-eicosatetraenoyl-CoA + H2O = (5Z,8Z,11Z,14Z)-eicosatetraenoate + CoA + H(+)</text>
        <dbReference type="Rhea" id="RHEA:40151"/>
        <dbReference type="ChEBI" id="CHEBI:15377"/>
        <dbReference type="ChEBI" id="CHEBI:15378"/>
        <dbReference type="ChEBI" id="CHEBI:32395"/>
        <dbReference type="ChEBI" id="CHEBI:57287"/>
        <dbReference type="ChEBI" id="CHEBI:57368"/>
    </reaction>
    <physiologicalReaction direction="left-to-right" evidence="13">
        <dbReference type="Rhea" id="RHEA:40152"/>
    </physiologicalReaction>
</comment>
<dbReference type="GO" id="GO:0016289">
    <property type="term" value="F:acyl-CoA hydrolase activity"/>
    <property type="evidence" value="ECO:0007669"/>
    <property type="project" value="UniProtKB-ARBA"/>
</dbReference>
<dbReference type="Pfam" id="PF03061">
    <property type="entry name" value="4HBT"/>
    <property type="match status" value="1"/>
</dbReference>
<dbReference type="Proteomes" id="UP000779809">
    <property type="component" value="Unassembled WGS sequence"/>
</dbReference>
<evidence type="ECO:0000256" key="17">
    <source>
        <dbReference type="ARBA" id="ARBA00040123"/>
    </source>
</evidence>
<keyword evidence="11" id="KW-0472">Membrane</keyword>
<dbReference type="GO" id="GO:0005737">
    <property type="term" value="C:cytoplasm"/>
    <property type="evidence" value="ECO:0007669"/>
    <property type="project" value="UniProtKB-SubCell"/>
</dbReference>
<name>A0A932ENP8_9BACT</name>
<keyword evidence="4" id="KW-1003">Cell membrane</keyword>
<keyword evidence="12" id="KW-0966">Cell projection</keyword>
<dbReference type="AlphaFoldDB" id="A0A932ENP8"/>
<dbReference type="CDD" id="cd03443">
    <property type="entry name" value="PaaI_thioesterase"/>
    <property type="match status" value="1"/>
</dbReference>
<evidence type="ECO:0000313" key="26">
    <source>
        <dbReference type="Proteomes" id="UP000779809"/>
    </source>
</evidence>
<dbReference type="SUPFAM" id="SSF54637">
    <property type="entry name" value="Thioesterase/thiol ester dehydrase-isomerase"/>
    <property type="match status" value="1"/>
</dbReference>
<sequence>MPKNECFGCGKDNPKGMRLKFYIDEERQRCVGRFRLPKRYQGPPGHAHGGVIATLLDEAMGKVNKLRHVIALTKTMEIEYMRPVPLRKPIVVEGYEVRVRGRKHTNAAEIRNAKGALLARSTGLFIAIDPMKLFAKHLPKGH</sequence>
<evidence type="ECO:0000256" key="23">
    <source>
        <dbReference type="ARBA" id="ARBA00048180"/>
    </source>
</evidence>
<keyword evidence="5" id="KW-0963">Cytoplasm</keyword>
<comment type="caution">
    <text evidence="25">The sequence shown here is derived from an EMBL/GenBank/DDBJ whole genome shotgun (WGS) entry which is preliminary data.</text>
</comment>
<evidence type="ECO:0000259" key="24">
    <source>
        <dbReference type="Pfam" id="PF03061"/>
    </source>
</evidence>
<comment type="catalytic activity">
    <reaction evidence="14">
        <text>(9Z)-octadecenoyl-CoA + H2O = (9Z)-octadecenoate + CoA + H(+)</text>
        <dbReference type="Rhea" id="RHEA:40139"/>
        <dbReference type="ChEBI" id="CHEBI:15377"/>
        <dbReference type="ChEBI" id="CHEBI:15378"/>
        <dbReference type="ChEBI" id="CHEBI:30823"/>
        <dbReference type="ChEBI" id="CHEBI:57287"/>
        <dbReference type="ChEBI" id="CHEBI:57387"/>
    </reaction>
    <physiologicalReaction direction="left-to-right" evidence="14">
        <dbReference type="Rhea" id="RHEA:40140"/>
    </physiologicalReaction>
</comment>
<evidence type="ECO:0000256" key="5">
    <source>
        <dbReference type="ARBA" id="ARBA00022490"/>
    </source>
</evidence>
<dbReference type="InterPro" id="IPR052365">
    <property type="entry name" value="THEM4/THEM5_acyl-CoA_thioest"/>
</dbReference>
<feature type="domain" description="Thioesterase" evidence="24">
    <location>
        <begin position="45"/>
        <end position="118"/>
    </location>
</feature>
<dbReference type="PANTHER" id="PTHR12418">
    <property type="entry name" value="ACYL-COENZYME A THIOESTERASE THEM4"/>
    <property type="match status" value="1"/>
</dbReference>
<dbReference type="InterPro" id="IPR029069">
    <property type="entry name" value="HotDog_dom_sf"/>
</dbReference>
<dbReference type="EC" id="3.1.2.2" evidence="16"/>
<evidence type="ECO:0000256" key="12">
    <source>
        <dbReference type="ARBA" id="ARBA00023273"/>
    </source>
</evidence>
<evidence type="ECO:0000256" key="8">
    <source>
        <dbReference type="ARBA" id="ARBA00022832"/>
    </source>
</evidence>
<comment type="catalytic activity">
    <reaction evidence="19">
        <text>octanoyl-CoA + H2O = octanoate + CoA + H(+)</text>
        <dbReference type="Rhea" id="RHEA:30143"/>
        <dbReference type="ChEBI" id="CHEBI:15377"/>
        <dbReference type="ChEBI" id="CHEBI:15378"/>
        <dbReference type="ChEBI" id="CHEBI:25646"/>
        <dbReference type="ChEBI" id="CHEBI:57287"/>
        <dbReference type="ChEBI" id="CHEBI:57386"/>
    </reaction>
    <physiologicalReaction direction="left-to-right" evidence="19">
        <dbReference type="Rhea" id="RHEA:30144"/>
    </physiologicalReaction>
</comment>
<evidence type="ECO:0000313" key="25">
    <source>
        <dbReference type="EMBL" id="MBI2677532.1"/>
    </source>
</evidence>
<evidence type="ECO:0000256" key="1">
    <source>
        <dbReference type="ARBA" id="ARBA00004170"/>
    </source>
</evidence>
<evidence type="ECO:0000256" key="2">
    <source>
        <dbReference type="ARBA" id="ARBA00004496"/>
    </source>
</evidence>
<keyword evidence="8" id="KW-0276">Fatty acid metabolism</keyword>